<sequence length="94" mass="10848">MIVLASTCYFTMRHLERTRSRRQSIRLSLQNSNDHDVINLSNIESQNDRKMDEKFKNSYGTDDVAVPGLEMPQKAKGEGSDKIGSFTINWIQRQ</sequence>
<reference evidence="1 2" key="1">
    <citation type="journal article" date="2019" name="Nat. Ecol. Evol.">
        <title>Megaphylogeny resolves global patterns of mushroom evolution.</title>
        <authorList>
            <person name="Varga T."/>
            <person name="Krizsan K."/>
            <person name="Foldi C."/>
            <person name="Dima B."/>
            <person name="Sanchez-Garcia M."/>
            <person name="Sanchez-Ramirez S."/>
            <person name="Szollosi G.J."/>
            <person name="Szarkandi J.G."/>
            <person name="Papp V."/>
            <person name="Albert L."/>
            <person name="Andreopoulos W."/>
            <person name="Angelini C."/>
            <person name="Antonin V."/>
            <person name="Barry K.W."/>
            <person name="Bougher N.L."/>
            <person name="Buchanan P."/>
            <person name="Buyck B."/>
            <person name="Bense V."/>
            <person name="Catcheside P."/>
            <person name="Chovatia M."/>
            <person name="Cooper J."/>
            <person name="Damon W."/>
            <person name="Desjardin D."/>
            <person name="Finy P."/>
            <person name="Geml J."/>
            <person name="Haridas S."/>
            <person name="Hughes K."/>
            <person name="Justo A."/>
            <person name="Karasinski D."/>
            <person name="Kautmanova I."/>
            <person name="Kiss B."/>
            <person name="Kocsube S."/>
            <person name="Kotiranta H."/>
            <person name="LaButti K.M."/>
            <person name="Lechner B.E."/>
            <person name="Liimatainen K."/>
            <person name="Lipzen A."/>
            <person name="Lukacs Z."/>
            <person name="Mihaltcheva S."/>
            <person name="Morgado L.N."/>
            <person name="Niskanen T."/>
            <person name="Noordeloos M.E."/>
            <person name="Ohm R.A."/>
            <person name="Ortiz-Santana B."/>
            <person name="Ovrebo C."/>
            <person name="Racz N."/>
            <person name="Riley R."/>
            <person name="Savchenko A."/>
            <person name="Shiryaev A."/>
            <person name="Soop K."/>
            <person name="Spirin V."/>
            <person name="Szebenyi C."/>
            <person name="Tomsovsky M."/>
            <person name="Tulloss R.E."/>
            <person name="Uehling J."/>
            <person name="Grigoriev I.V."/>
            <person name="Vagvolgyi C."/>
            <person name="Papp T."/>
            <person name="Martin F.M."/>
            <person name="Miettinen O."/>
            <person name="Hibbett D.S."/>
            <person name="Nagy L.G."/>
        </authorList>
    </citation>
    <scope>NUCLEOTIDE SEQUENCE [LARGE SCALE GENOMIC DNA]</scope>
    <source>
        <strain evidence="1 2">CBS 962.96</strain>
    </source>
</reference>
<dbReference type="EMBL" id="ML179713">
    <property type="protein sequence ID" value="THU82706.1"/>
    <property type="molecule type" value="Genomic_DNA"/>
</dbReference>
<evidence type="ECO:0000313" key="2">
    <source>
        <dbReference type="Proteomes" id="UP000297245"/>
    </source>
</evidence>
<protein>
    <submittedName>
        <fullName evidence="1">Uncharacterized protein</fullName>
    </submittedName>
</protein>
<keyword evidence="2" id="KW-1185">Reference proteome</keyword>
<name>A0A4S8L2K6_DENBC</name>
<proteinExistence type="predicted"/>
<accession>A0A4S8L2K6</accession>
<evidence type="ECO:0000313" key="1">
    <source>
        <dbReference type="EMBL" id="THU82706.1"/>
    </source>
</evidence>
<gene>
    <name evidence="1" type="ORF">K435DRAFT_442109</name>
</gene>
<dbReference type="AlphaFoldDB" id="A0A4S8L2K6"/>
<dbReference type="Proteomes" id="UP000297245">
    <property type="component" value="Unassembled WGS sequence"/>
</dbReference>
<organism evidence="1 2">
    <name type="scientific">Dendrothele bispora (strain CBS 962.96)</name>
    <dbReference type="NCBI Taxonomy" id="1314807"/>
    <lineage>
        <taxon>Eukaryota</taxon>
        <taxon>Fungi</taxon>
        <taxon>Dikarya</taxon>
        <taxon>Basidiomycota</taxon>
        <taxon>Agaricomycotina</taxon>
        <taxon>Agaricomycetes</taxon>
        <taxon>Agaricomycetidae</taxon>
        <taxon>Agaricales</taxon>
        <taxon>Agaricales incertae sedis</taxon>
        <taxon>Dendrothele</taxon>
    </lineage>
</organism>